<evidence type="ECO:0000313" key="2">
    <source>
        <dbReference type="Proteomes" id="UP000724874"/>
    </source>
</evidence>
<keyword evidence="2" id="KW-1185">Reference proteome</keyword>
<name>A0A9P5NQQ6_GYMJU</name>
<gene>
    <name evidence="1" type="ORF">CPB84DRAFT_1776320</name>
</gene>
<dbReference type="Proteomes" id="UP000724874">
    <property type="component" value="Unassembled WGS sequence"/>
</dbReference>
<evidence type="ECO:0000313" key="1">
    <source>
        <dbReference type="EMBL" id="KAF8902256.1"/>
    </source>
</evidence>
<dbReference type="EMBL" id="JADNYJ010000037">
    <property type="protein sequence ID" value="KAF8902256.1"/>
    <property type="molecule type" value="Genomic_DNA"/>
</dbReference>
<sequence>MMVVINLERLSCVHICLRFLVATYVQKNKAHYKRETHEPFIFPFLSITSVKVAVFLHPTTFTTFLQRPLYQDKRAPKFPSNCPRLIAILILSITSISLFKDDRGNLATFKRRSDGWASGSSIGNSDISFPAIISSHRLVQKRNIRRLLSRV</sequence>
<comment type="caution">
    <text evidence="1">The sequence shown here is derived from an EMBL/GenBank/DDBJ whole genome shotgun (WGS) entry which is preliminary data.</text>
</comment>
<reference evidence="1" key="1">
    <citation type="submission" date="2020-11" db="EMBL/GenBank/DDBJ databases">
        <authorList>
            <consortium name="DOE Joint Genome Institute"/>
            <person name="Ahrendt S."/>
            <person name="Riley R."/>
            <person name="Andreopoulos W."/>
            <person name="LaButti K."/>
            <person name="Pangilinan J."/>
            <person name="Ruiz-duenas F.J."/>
            <person name="Barrasa J.M."/>
            <person name="Sanchez-Garcia M."/>
            <person name="Camarero S."/>
            <person name="Miyauchi S."/>
            <person name="Serrano A."/>
            <person name="Linde D."/>
            <person name="Babiker R."/>
            <person name="Drula E."/>
            <person name="Ayuso-Fernandez I."/>
            <person name="Pacheco R."/>
            <person name="Padilla G."/>
            <person name="Ferreira P."/>
            <person name="Barriuso J."/>
            <person name="Kellner H."/>
            <person name="Castanera R."/>
            <person name="Alfaro M."/>
            <person name="Ramirez L."/>
            <person name="Pisabarro A.G."/>
            <person name="Kuo A."/>
            <person name="Tritt A."/>
            <person name="Lipzen A."/>
            <person name="He G."/>
            <person name="Yan M."/>
            <person name="Ng V."/>
            <person name="Cullen D."/>
            <person name="Martin F."/>
            <person name="Rosso M.-N."/>
            <person name="Henrissat B."/>
            <person name="Hibbett D."/>
            <person name="Martinez A.T."/>
            <person name="Grigoriev I.V."/>
        </authorList>
    </citation>
    <scope>NUCLEOTIDE SEQUENCE</scope>
    <source>
        <strain evidence="1">AH 44721</strain>
    </source>
</reference>
<organism evidence="1 2">
    <name type="scientific">Gymnopilus junonius</name>
    <name type="common">Spectacular rustgill mushroom</name>
    <name type="synonym">Gymnopilus spectabilis subsp. junonius</name>
    <dbReference type="NCBI Taxonomy" id="109634"/>
    <lineage>
        <taxon>Eukaryota</taxon>
        <taxon>Fungi</taxon>
        <taxon>Dikarya</taxon>
        <taxon>Basidiomycota</taxon>
        <taxon>Agaricomycotina</taxon>
        <taxon>Agaricomycetes</taxon>
        <taxon>Agaricomycetidae</taxon>
        <taxon>Agaricales</taxon>
        <taxon>Agaricineae</taxon>
        <taxon>Hymenogastraceae</taxon>
        <taxon>Gymnopilus</taxon>
    </lineage>
</organism>
<proteinExistence type="predicted"/>
<protein>
    <submittedName>
        <fullName evidence="1">Uncharacterized protein</fullName>
    </submittedName>
</protein>
<dbReference type="AlphaFoldDB" id="A0A9P5NQQ6"/>
<accession>A0A9P5NQQ6</accession>